<feature type="domain" description="Glycosyltransferase family 28 N-terminal" evidence="1">
    <location>
        <begin position="19"/>
        <end position="150"/>
    </location>
</feature>
<keyword evidence="2" id="KW-0808">Transferase</keyword>
<accession>A0A2R5G3F6</accession>
<dbReference type="InterPro" id="IPR050426">
    <property type="entry name" value="Glycosyltransferase_28"/>
</dbReference>
<organism evidence="2 3">
    <name type="scientific">Nostoc commune NIES-4072</name>
    <dbReference type="NCBI Taxonomy" id="2005467"/>
    <lineage>
        <taxon>Bacteria</taxon>
        <taxon>Bacillati</taxon>
        <taxon>Cyanobacteriota</taxon>
        <taxon>Cyanophyceae</taxon>
        <taxon>Nostocales</taxon>
        <taxon>Nostocaceae</taxon>
        <taxon>Nostoc</taxon>
    </lineage>
</organism>
<dbReference type="InterPro" id="IPR004276">
    <property type="entry name" value="GlycoTrans_28_N"/>
</dbReference>
<reference evidence="2 3" key="1">
    <citation type="submission" date="2017-06" db="EMBL/GenBank/DDBJ databases">
        <title>Genome sequencing of cyanobaciteial culture collection at National Institute for Environmental Studies (NIES).</title>
        <authorList>
            <person name="Hirose Y."/>
            <person name="Shimura Y."/>
            <person name="Fujisawa T."/>
            <person name="Nakamura Y."/>
            <person name="Kawachi M."/>
        </authorList>
    </citation>
    <scope>NUCLEOTIDE SEQUENCE [LARGE SCALE GENOMIC DNA]</scope>
    <source>
        <strain evidence="2 3">NIES-4072</strain>
    </source>
</reference>
<dbReference type="GO" id="GO:0016758">
    <property type="term" value="F:hexosyltransferase activity"/>
    <property type="evidence" value="ECO:0007669"/>
    <property type="project" value="InterPro"/>
</dbReference>
<dbReference type="SUPFAM" id="SSF53756">
    <property type="entry name" value="UDP-Glycosyltransferase/glycogen phosphorylase"/>
    <property type="match status" value="1"/>
</dbReference>
<evidence type="ECO:0000313" key="2">
    <source>
        <dbReference type="EMBL" id="GBG22973.1"/>
    </source>
</evidence>
<dbReference type="InterPro" id="IPR002213">
    <property type="entry name" value="UDP_glucos_trans"/>
</dbReference>
<gene>
    <name evidence="2" type="ORF">NIES4072_66850</name>
</gene>
<dbReference type="GO" id="GO:0008194">
    <property type="term" value="F:UDP-glycosyltransferase activity"/>
    <property type="evidence" value="ECO:0007669"/>
    <property type="project" value="InterPro"/>
</dbReference>
<dbReference type="Gene3D" id="3.40.50.2000">
    <property type="entry name" value="Glycogen Phosphorylase B"/>
    <property type="match status" value="2"/>
</dbReference>
<comment type="caution">
    <text evidence="2">The sequence shown here is derived from an EMBL/GenBank/DDBJ whole genome shotgun (WGS) entry which is preliminary data.</text>
</comment>
<proteinExistence type="predicted"/>
<dbReference type="GO" id="GO:0033072">
    <property type="term" value="P:vancomycin biosynthetic process"/>
    <property type="evidence" value="ECO:0007669"/>
    <property type="project" value="UniProtKB-ARBA"/>
</dbReference>
<dbReference type="PANTHER" id="PTHR48050:SF13">
    <property type="entry name" value="STEROL 3-BETA-GLUCOSYLTRANSFERASE UGT80A2"/>
    <property type="match status" value="1"/>
</dbReference>
<dbReference type="EMBL" id="BDUD01000002">
    <property type="protein sequence ID" value="GBG22973.1"/>
    <property type="molecule type" value="Genomic_DNA"/>
</dbReference>
<protein>
    <submittedName>
        <fullName evidence="2">Putative glycosyl transferase, family 28</fullName>
    </submittedName>
</protein>
<name>A0A2R5G3F6_NOSCO</name>
<dbReference type="RefSeq" id="WP_181374298.1">
    <property type="nucleotide sequence ID" value="NZ_BDUD01000002.1"/>
</dbReference>
<dbReference type="CDD" id="cd03784">
    <property type="entry name" value="GT1_Gtf-like"/>
    <property type="match status" value="1"/>
</dbReference>
<dbReference type="GO" id="GO:0005975">
    <property type="term" value="P:carbohydrate metabolic process"/>
    <property type="evidence" value="ECO:0007669"/>
    <property type="project" value="InterPro"/>
</dbReference>
<sequence length="337" mass="38610">MKKHLSQSLPIAPSRKLKITILTVGSRGDLQPYCALAIGLKRVGHEVTIATHENFEPFVRKFDLKFAPIAGNMQEFLQSKLLQRLIAGEKLNPYERDKLLLQQLQSAWAACQGSEVIIYTPLATFGYHIAEKLGVPCFFASVLPLTPTGMFGFLRFAQITKNPLKKLINYGSYLLVEFLHWQRYRSLLNHFRTETLKLPPLPYFGRRFRQKTPANVSRIPVLYGFSSHVIPKPRDWPHWAYVTGFWFIDQASEYEPPLELEDFLGRKQLPLCFGFGSMTMPNPEYLTHYIVEALKKTHQGGIILSGWGDVGRTVNIKDSLRVFVIKEGEQREKVRSS</sequence>
<dbReference type="Pfam" id="PF03033">
    <property type="entry name" value="Glyco_transf_28"/>
    <property type="match status" value="1"/>
</dbReference>
<keyword evidence="3" id="KW-1185">Reference proteome</keyword>
<evidence type="ECO:0000313" key="3">
    <source>
        <dbReference type="Proteomes" id="UP000245124"/>
    </source>
</evidence>
<dbReference type="PANTHER" id="PTHR48050">
    <property type="entry name" value="STEROL 3-BETA-GLUCOSYLTRANSFERASE"/>
    <property type="match status" value="1"/>
</dbReference>
<dbReference type="AlphaFoldDB" id="A0A2R5G3F6"/>
<evidence type="ECO:0000259" key="1">
    <source>
        <dbReference type="Pfam" id="PF03033"/>
    </source>
</evidence>
<dbReference type="Proteomes" id="UP000245124">
    <property type="component" value="Unassembled WGS sequence"/>
</dbReference>